<evidence type="ECO:0000313" key="2">
    <source>
        <dbReference type="Proteomes" id="UP001058098"/>
    </source>
</evidence>
<organism evidence="1 2">
    <name type="scientific">Mesorhizobium onobrychidis</name>
    <dbReference type="NCBI Taxonomy" id="2775404"/>
    <lineage>
        <taxon>Bacteria</taxon>
        <taxon>Pseudomonadati</taxon>
        <taxon>Pseudomonadota</taxon>
        <taxon>Alphaproteobacteria</taxon>
        <taxon>Hyphomicrobiales</taxon>
        <taxon>Phyllobacteriaceae</taxon>
        <taxon>Mesorhizobium</taxon>
    </lineage>
</organism>
<sequence>MKKRKPDPAQLDLFAWAAARPTAKVISAHTRHREAHVARAPYAAAEQSAAHFADVAKARMSAALLMPREPVRERVGFSQHGQILLDFLRRGVRALDVPHHLLPQQREPCGAINVPVSRSFKVEGREPHGDDSDYLAVEFAEPPFVPVSDLTLSQRAGQRAATNDSHLHRLRDQHHAVHRPARLPSCGPMAVVHDQGRGLASRRHAQDRLLGFNETDGNFLCIPCLEARLGRKLMPADFADVPVNKPSRSDTPLLAARKLADDQGGASVFEETKLGQNRFGIIHVFSDSSGENFQ</sequence>
<dbReference type="RefSeq" id="WP_258116504.1">
    <property type="nucleotide sequence ID" value="NZ_CP062229.1"/>
</dbReference>
<dbReference type="EMBL" id="CP062229">
    <property type="protein sequence ID" value="UVC12843.1"/>
    <property type="molecule type" value="Genomic_DNA"/>
</dbReference>
<accession>A0ABY5QPB2</accession>
<proteinExistence type="predicted"/>
<keyword evidence="2" id="KW-1185">Reference proteome</keyword>
<dbReference type="Proteomes" id="UP001058098">
    <property type="component" value="Chromosome"/>
</dbReference>
<evidence type="ECO:0000313" key="1">
    <source>
        <dbReference type="EMBL" id="UVC12843.1"/>
    </source>
</evidence>
<gene>
    <name evidence="1" type="ORF">IHQ72_18905</name>
</gene>
<name>A0ABY5QPB2_9HYPH</name>
<protein>
    <submittedName>
        <fullName evidence="1">Uncharacterized protein</fullName>
    </submittedName>
</protein>
<reference evidence="1" key="1">
    <citation type="submission" date="2020-09" db="EMBL/GenBank/DDBJ databases">
        <title>Rhizobia associated with sainfoin plants.</title>
        <authorList>
            <person name="Asharfi S."/>
            <person name="Kuzmanovic N."/>
            <person name="Bunk B."/>
            <person name="Sproeer C."/>
            <person name="Becker M."/>
            <person name="Thuenen T."/>
        </authorList>
    </citation>
    <scope>NUCLEOTIDE SEQUENCE</scope>
    <source>
        <strain evidence="1">OM4</strain>
    </source>
</reference>